<dbReference type="EMBL" id="JAPWGY010000007">
    <property type="protein sequence ID" value="MCZ4282336.1"/>
    <property type="molecule type" value="Genomic_DNA"/>
</dbReference>
<accession>A0ABT4LMP2</accession>
<dbReference type="InterPro" id="IPR029063">
    <property type="entry name" value="SAM-dependent_MTases_sf"/>
</dbReference>
<evidence type="ECO:0000313" key="1">
    <source>
        <dbReference type="EMBL" id="MCZ4282336.1"/>
    </source>
</evidence>
<keyword evidence="2" id="KW-1185">Reference proteome</keyword>
<evidence type="ECO:0000313" key="2">
    <source>
        <dbReference type="Proteomes" id="UP001069802"/>
    </source>
</evidence>
<proteinExistence type="predicted"/>
<dbReference type="Gene3D" id="3.40.50.150">
    <property type="entry name" value="Vaccinia Virus protein VP39"/>
    <property type="match status" value="1"/>
</dbReference>
<evidence type="ECO:0008006" key="3">
    <source>
        <dbReference type="Google" id="ProtNLM"/>
    </source>
</evidence>
<organism evidence="1 2">
    <name type="scientific">Kiloniella laminariae</name>
    <dbReference type="NCBI Taxonomy" id="454162"/>
    <lineage>
        <taxon>Bacteria</taxon>
        <taxon>Pseudomonadati</taxon>
        <taxon>Pseudomonadota</taxon>
        <taxon>Alphaproteobacteria</taxon>
        <taxon>Rhodospirillales</taxon>
        <taxon>Kiloniellaceae</taxon>
        <taxon>Kiloniella</taxon>
    </lineage>
</organism>
<dbReference type="SUPFAM" id="SSF53335">
    <property type="entry name" value="S-adenosyl-L-methionine-dependent methyltransferases"/>
    <property type="match status" value="1"/>
</dbReference>
<comment type="caution">
    <text evidence="1">The sequence shown here is derived from an EMBL/GenBank/DDBJ whole genome shotgun (WGS) entry which is preliminary data.</text>
</comment>
<dbReference type="Proteomes" id="UP001069802">
    <property type="component" value="Unassembled WGS sequence"/>
</dbReference>
<reference evidence="1" key="1">
    <citation type="submission" date="2022-12" db="EMBL/GenBank/DDBJ databases">
        <title>Bacterial isolates from different developmental stages of Nematostella vectensis.</title>
        <authorList>
            <person name="Fraune S."/>
        </authorList>
    </citation>
    <scope>NUCLEOTIDE SEQUENCE</scope>
    <source>
        <strain evidence="1">G21630-S1</strain>
    </source>
</reference>
<gene>
    <name evidence="1" type="ORF">O4H49_16235</name>
</gene>
<sequence length="326" mass="36854">MRSILLTNSYDKSDIKPTILIQEYQKLLTQDIQDFFKKPTRKNQACNACNAPTTEPAFSRLKLQYNECLSCGSLQVDDRPTTEQLSAFIKYSKAIPYWNEKLATSTAPERFKHIIQPRLDWIAQGISEYKNASSKIGIIDAQPDYTEALKALPNLFSPQNIHSLHSPDKNSISISSLKGNCLDACLAFESFDASLHPRDDLGKVAKALNKGGLLFITSILGSGFDIRVLRERCESILPPDRMNLFTVEGWKILLQDSGFEVLEFSTPGSFDTNNVKSEINTNKEFLQDKFVSYLFSNREQKDLDAFQNFLQEALLSSYGRILARKV</sequence>
<dbReference type="RefSeq" id="WP_269424487.1">
    <property type="nucleotide sequence ID" value="NZ_JAPWGY010000007.1"/>
</dbReference>
<name>A0ABT4LMP2_9PROT</name>
<protein>
    <recommendedName>
        <fullName evidence="3">Methyltransferase type 11 domain-containing protein</fullName>
    </recommendedName>
</protein>